<organism evidence="2 3">
    <name type="scientific">Armillaria solidipes</name>
    <dbReference type="NCBI Taxonomy" id="1076256"/>
    <lineage>
        <taxon>Eukaryota</taxon>
        <taxon>Fungi</taxon>
        <taxon>Dikarya</taxon>
        <taxon>Basidiomycota</taxon>
        <taxon>Agaricomycotina</taxon>
        <taxon>Agaricomycetes</taxon>
        <taxon>Agaricomycetidae</taxon>
        <taxon>Agaricales</taxon>
        <taxon>Marasmiineae</taxon>
        <taxon>Physalacriaceae</taxon>
        <taxon>Armillaria</taxon>
    </lineage>
</organism>
<dbReference type="Proteomes" id="UP000218334">
    <property type="component" value="Unassembled WGS sequence"/>
</dbReference>
<evidence type="ECO:0000313" key="2">
    <source>
        <dbReference type="EMBL" id="PBK64289.1"/>
    </source>
</evidence>
<feature type="region of interest" description="Disordered" evidence="1">
    <location>
        <begin position="129"/>
        <end position="149"/>
    </location>
</feature>
<evidence type="ECO:0000256" key="1">
    <source>
        <dbReference type="SAM" id="MobiDB-lite"/>
    </source>
</evidence>
<reference evidence="3" key="1">
    <citation type="journal article" date="2017" name="Nat. Ecol. Evol.">
        <title>Genome expansion and lineage-specific genetic innovations in the forest pathogenic fungi Armillaria.</title>
        <authorList>
            <person name="Sipos G."/>
            <person name="Prasanna A.N."/>
            <person name="Walter M.C."/>
            <person name="O'Connor E."/>
            <person name="Balint B."/>
            <person name="Krizsan K."/>
            <person name="Kiss B."/>
            <person name="Hess J."/>
            <person name="Varga T."/>
            <person name="Slot J."/>
            <person name="Riley R."/>
            <person name="Boka B."/>
            <person name="Rigling D."/>
            <person name="Barry K."/>
            <person name="Lee J."/>
            <person name="Mihaltcheva S."/>
            <person name="LaButti K."/>
            <person name="Lipzen A."/>
            <person name="Waldron R."/>
            <person name="Moloney N.M."/>
            <person name="Sperisen C."/>
            <person name="Kredics L."/>
            <person name="Vagvoelgyi C."/>
            <person name="Patrignani A."/>
            <person name="Fitzpatrick D."/>
            <person name="Nagy I."/>
            <person name="Doyle S."/>
            <person name="Anderson J.B."/>
            <person name="Grigoriev I.V."/>
            <person name="Gueldener U."/>
            <person name="Muensterkoetter M."/>
            <person name="Nagy L.G."/>
        </authorList>
    </citation>
    <scope>NUCLEOTIDE SEQUENCE [LARGE SCALE GENOMIC DNA]</scope>
    <source>
        <strain evidence="3">28-4</strain>
    </source>
</reference>
<feature type="region of interest" description="Disordered" evidence="1">
    <location>
        <begin position="1"/>
        <end position="20"/>
    </location>
</feature>
<dbReference type="AlphaFoldDB" id="A0A2H3B030"/>
<gene>
    <name evidence="2" type="ORF">ARMSODRAFT_979129</name>
</gene>
<keyword evidence="3" id="KW-1185">Reference proteome</keyword>
<evidence type="ECO:0000313" key="3">
    <source>
        <dbReference type="Proteomes" id="UP000218334"/>
    </source>
</evidence>
<sequence>MSTNQSDQPSRHSVRKGMMPKYRCSSLSGAYNEDPERRRELSRICAIIEPQSLSGHVALRGSDEANIQRPHRAQDRVGYSRGSAAWMMLMMDEEEAFGSQRARAGPRAMRSHLFLGRDARCLRDLTLNQEADDSEQEGAITTLPQASPI</sequence>
<protein>
    <submittedName>
        <fullName evidence="2">Uncharacterized protein</fullName>
    </submittedName>
</protein>
<name>A0A2H3B030_9AGAR</name>
<proteinExistence type="predicted"/>
<accession>A0A2H3B030</accession>
<dbReference type="EMBL" id="KZ293452">
    <property type="protein sequence ID" value="PBK64289.1"/>
    <property type="molecule type" value="Genomic_DNA"/>
</dbReference>